<dbReference type="InterPro" id="IPR029058">
    <property type="entry name" value="AB_hydrolase_fold"/>
</dbReference>
<sequence length="279" mass="29585">MARAPARSTSASAGPERRVPPTRLPRKQRLQLRARTIEYVLSGNAAPALLLFSGAGVPLDGWGRLYPGLERIARTLAWNRPGVGRSSGPHEPQSGAVVVEAVRALAESLGVGPPYVLVGHSLGGLHAQLFARRYSEDVAGVVLVESLHLDDRGLVRGHEGRLAAVLGRMLALPPAQVRGSLRDELAGLDATAAQVQAAGPFPAVPLAVITGGTDPPHWLVPRRALRSKRVHQKELARLSPLGLQVVARRSGHFPQWTQPQLVLDAIRSVVGQARAAAAA</sequence>
<dbReference type="PANTHER" id="PTHR43798:SF5">
    <property type="entry name" value="MONOACYLGLYCEROL LIPASE ABHD6"/>
    <property type="match status" value="1"/>
</dbReference>
<organism evidence="3 4">
    <name type="scientific">Ramlibacter pinisoli</name>
    <dbReference type="NCBI Taxonomy" id="2682844"/>
    <lineage>
        <taxon>Bacteria</taxon>
        <taxon>Pseudomonadati</taxon>
        <taxon>Pseudomonadota</taxon>
        <taxon>Betaproteobacteria</taxon>
        <taxon>Burkholderiales</taxon>
        <taxon>Comamonadaceae</taxon>
        <taxon>Ramlibacter</taxon>
    </lineage>
</organism>
<evidence type="ECO:0000259" key="2">
    <source>
        <dbReference type="Pfam" id="PF00561"/>
    </source>
</evidence>
<comment type="caution">
    <text evidence="3">The sequence shown here is derived from an EMBL/GenBank/DDBJ whole genome shotgun (WGS) entry which is preliminary data.</text>
</comment>
<dbReference type="GO" id="GO:0046464">
    <property type="term" value="P:acylglycerol catabolic process"/>
    <property type="evidence" value="ECO:0007669"/>
    <property type="project" value="TreeGrafter"/>
</dbReference>
<dbReference type="EMBL" id="WSEL01000009">
    <property type="protein sequence ID" value="MVQ31444.1"/>
    <property type="molecule type" value="Genomic_DNA"/>
</dbReference>
<dbReference type="AlphaFoldDB" id="A0A6N8IWT9"/>
<accession>A0A6N8IWT9</accession>
<evidence type="ECO:0000313" key="3">
    <source>
        <dbReference type="EMBL" id="MVQ31444.1"/>
    </source>
</evidence>
<dbReference type="Gene3D" id="3.40.50.1820">
    <property type="entry name" value="alpha/beta hydrolase"/>
    <property type="match status" value="1"/>
</dbReference>
<feature type="compositionally biased region" description="Low complexity" evidence="1">
    <location>
        <begin position="1"/>
        <end position="13"/>
    </location>
</feature>
<reference evidence="3 4" key="1">
    <citation type="submission" date="2019-12" db="EMBL/GenBank/DDBJ databases">
        <authorList>
            <person name="Huq M.A."/>
        </authorList>
    </citation>
    <scope>NUCLEOTIDE SEQUENCE [LARGE SCALE GENOMIC DNA]</scope>
    <source>
        <strain evidence="3 4">MAH-25</strain>
    </source>
</reference>
<proteinExistence type="predicted"/>
<keyword evidence="3" id="KW-0378">Hydrolase</keyword>
<dbReference type="GO" id="GO:0016020">
    <property type="term" value="C:membrane"/>
    <property type="evidence" value="ECO:0007669"/>
    <property type="project" value="TreeGrafter"/>
</dbReference>
<gene>
    <name evidence="3" type="ORF">GON04_18445</name>
</gene>
<dbReference type="InterPro" id="IPR000073">
    <property type="entry name" value="AB_hydrolase_1"/>
</dbReference>
<dbReference type="PANTHER" id="PTHR43798">
    <property type="entry name" value="MONOACYLGLYCEROL LIPASE"/>
    <property type="match status" value="1"/>
</dbReference>
<evidence type="ECO:0000256" key="1">
    <source>
        <dbReference type="SAM" id="MobiDB-lite"/>
    </source>
</evidence>
<dbReference type="InterPro" id="IPR050266">
    <property type="entry name" value="AB_hydrolase_sf"/>
</dbReference>
<feature type="domain" description="AB hydrolase-1" evidence="2">
    <location>
        <begin position="47"/>
        <end position="148"/>
    </location>
</feature>
<feature type="region of interest" description="Disordered" evidence="1">
    <location>
        <begin position="1"/>
        <end position="26"/>
    </location>
</feature>
<dbReference type="SUPFAM" id="SSF53474">
    <property type="entry name" value="alpha/beta-Hydrolases"/>
    <property type="match status" value="1"/>
</dbReference>
<dbReference type="Pfam" id="PF00561">
    <property type="entry name" value="Abhydrolase_1"/>
    <property type="match status" value="1"/>
</dbReference>
<dbReference type="GO" id="GO:0047372">
    <property type="term" value="F:monoacylglycerol lipase activity"/>
    <property type="evidence" value="ECO:0007669"/>
    <property type="project" value="TreeGrafter"/>
</dbReference>
<keyword evidence="4" id="KW-1185">Reference proteome</keyword>
<name>A0A6N8IWT9_9BURK</name>
<evidence type="ECO:0000313" key="4">
    <source>
        <dbReference type="Proteomes" id="UP000469385"/>
    </source>
</evidence>
<dbReference type="Proteomes" id="UP000469385">
    <property type="component" value="Unassembled WGS sequence"/>
</dbReference>
<protein>
    <submittedName>
        <fullName evidence="3">Alpha/beta fold hydrolase</fullName>
    </submittedName>
</protein>